<dbReference type="OrthoDB" id="5317514at2759"/>
<accession>A0A9Q1E859</accession>
<keyword evidence="1" id="KW-0472">Membrane</keyword>
<evidence type="ECO:0000313" key="2">
    <source>
        <dbReference type="EMBL" id="KAJ8333952.1"/>
    </source>
</evidence>
<comment type="caution">
    <text evidence="2">The sequence shown here is derived from an EMBL/GenBank/DDBJ whole genome shotgun (WGS) entry which is preliminary data.</text>
</comment>
<gene>
    <name evidence="2" type="ORF">SKAU_G00412710</name>
</gene>
<proteinExistence type="predicted"/>
<dbReference type="EMBL" id="JAINUF010000022">
    <property type="protein sequence ID" value="KAJ8333952.1"/>
    <property type="molecule type" value="Genomic_DNA"/>
</dbReference>
<feature type="transmembrane region" description="Helical" evidence="1">
    <location>
        <begin position="66"/>
        <end position="86"/>
    </location>
</feature>
<name>A0A9Q1E859_SYNKA</name>
<organism evidence="2 3">
    <name type="scientific">Synaphobranchus kaupii</name>
    <name type="common">Kaup's arrowtooth eel</name>
    <dbReference type="NCBI Taxonomy" id="118154"/>
    <lineage>
        <taxon>Eukaryota</taxon>
        <taxon>Metazoa</taxon>
        <taxon>Chordata</taxon>
        <taxon>Craniata</taxon>
        <taxon>Vertebrata</taxon>
        <taxon>Euteleostomi</taxon>
        <taxon>Actinopterygii</taxon>
        <taxon>Neopterygii</taxon>
        <taxon>Teleostei</taxon>
        <taxon>Anguilliformes</taxon>
        <taxon>Synaphobranchidae</taxon>
        <taxon>Synaphobranchus</taxon>
    </lineage>
</organism>
<keyword evidence="1" id="KW-0812">Transmembrane</keyword>
<evidence type="ECO:0000256" key="1">
    <source>
        <dbReference type="SAM" id="Phobius"/>
    </source>
</evidence>
<evidence type="ECO:0000313" key="3">
    <source>
        <dbReference type="Proteomes" id="UP001152622"/>
    </source>
</evidence>
<sequence>MGRCYVLSEDLVERDDLDGGEWKFCEGRPQGHKLLLPAGSGSKFHPDKQLHPVRPLLANYWYSMSYLYYSAVGFMATITGGLLITWLTDSKVSVSSLSKASNERLFSLPVTMDALLLDLILVTVENRRSSL</sequence>
<protein>
    <submittedName>
        <fullName evidence="2">Uncharacterized protein</fullName>
    </submittedName>
</protein>
<keyword evidence="3" id="KW-1185">Reference proteome</keyword>
<dbReference type="Proteomes" id="UP001152622">
    <property type="component" value="Chromosome 22"/>
</dbReference>
<keyword evidence="1" id="KW-1133">Transmembrane helix</keyword>
<dbReference type="AlphaFoldDB" id="A0A9Q1E859"/>
<reference evidence="2" key="1">
    <citation type="journal article" date="2023" name="Science">
        <title>Genome structures resolve the early diversification of teleost fishes.</title>
        <authorList>
            <person name="Parey E."/>
            <person name="Louis A."/>
            <person name="Montfort J."/>
            <person name="Bouchez O."/>
            <person name="Roques C."/>
            <person name="Iampietro C."/>
            <person name="Lluch J."/>
            <person name="Castinel A."/>
            <person name="Donnadieu C."/>
            <person name="Desvignes T."/>
            <person name="Floi Bucao C."/>
            <person name="Jouanno E."/>
            <person name="Wen M."/>
            <person name="Mejri S."/>
            <person name="Dirks R."/>
            <person name="Jansen H."/>
            <person name="Henkel C."/>
            <person name="Chen W.J."/>
            <person name="Zahm M."/>
            <person name="Cabau C."/>
            <person name="Klopp C."/>
            <person name="Thompson A.W."/>
            <person name="Robinson-Rechavi M."/>
            <person name="Braasch I."/>
            <person name="Lecointre G."/>
            <person name="Bobe J."/>
            <person name="Postlethwait J.H."/>
            <person name="Berthelot C."/>
            <person name="Roest Crollius H."/>
            <person name="Guiguen Y."/>
        </authorList>
    </citation>
    <scope>NUCLEOTIDE SEQUENCE</scope>
    <source>
        <strain evidence="2">WJC10195</strain>
    </source>
</reference>